<accession>A0A6M8MX37</accession>
<evidence type="ECO:0000313" key="2">
    <source>
        <dbReference type="Proteomes" id="UP000501989"/>
    </source>
</evidence>
<dbReference type="RefSeq" id="WP_172612567.1">
    <property type="nucleotide sequence ID" value="NZ_CP053746.1"/>
</dbReference>
<dbReference type="Proteomes" id="UP000501989">
    <property type="component" value="Chromosome"/>
</dbReference>
<gene>
    <name evidence="1" type="ORF">FX982_04391</name>
</gene>
<sequence length="98" mass="11265">MYINTMPSRCAISVAGYVGRVRPIRTYFFRPFNSLNDLWFCAAFTLQGDRYPTEDSPCSTGDGSVRWFLIERSDISLNMPAKECPTQWTFRSSKSPLH</sequence>
<dbReference type="KEGG" id="pgg:FX982_04391"/>
<proteinExistence type="predicted"/>
<protein>
    <submittedName>
        <fullName evidence="1">Uncharacterized protein</fullName>
    </submittedName>
</protein>
<reference evidence="2" key="1">
    <citation type="submission" date="2019-12" db="EMBL/GenBank/DDBJ databases">
        <title>Endophytic bacteria associated with Panax ginseng seedlings.</title>
        <authorList>
            <person name="Park J.M."/>
            <person name="Shin R."/>
            <person name="Jo S.H."/>
        </authorList>
    </citation>
    <scope>NUCLEOTIDE SEQUENCE [LARGE SCALE GENOMIC DNA]</scope>
    <source>
        <strain evidence="2">PgKB30</strain>
    </source>
</reference>
<evidence type="ECO:0000313" key="1">
    <source>
        <dbReference type="EMBL" id="QKF53398.1"/>
    </source>
</evidence>
<dbReference type="EMBL" id="CP053746">
    <property type="protein sequence ID" value="QKF53398.1"/>
    <property type="molecule type" value="Genomic_DNA"/>
</dbReference>
<keyword evidence="2" id="KW-1185">Reference proteome</keyword>
<name>A0A6M8MX37_9PSED</name>
<dbReference type="AlphaFoldDB" id="A0A6M8MX37"/>
<organism evidence="1 2">
    <name type="scientific">Pseudomonas graminis</name>
    <dbReference type="NCBI Taxonomy" id="158627"/>
    <lineage>
        <taxon>Bacteria</taxon>
        <taxon>Pseudomonadati</taxon>
        <taxon>Pseudomonadota</taxon>
        <taxon>Gammaproteobacteria</taxon>
        <taxon>Pseudomonadales</taxon>
        <taxon>Pseudomonadaceae</taxon>
        <taxon>Pseudomonas</taxon>
    </lineage>
</organism>